<evidence type="ECO:0000313" key="1">
    <source>
        <dbReference type="EMBL" id="BAQ98374.1"/>
    </source>
</evidence>
<dbReference type="EMBL" id="AP012323">
    <property type="protein sequence ID" value="BAQ98374.1"/>
    <property type="molecule type" value="Genomic_DNA"/>
</dbReference>
<name>A0ABM7ES14_BIFBI</name>
<reference evidence="1 2" key="1">
    <citation type="submission" date="2012-02" db="EMBL/GenBank/DDBJ databases">
        <title>Complete genome sequence of Bifidobacterium bifidum JCM 1255.</title>
        <authorList>
            <person name="Toh H."/>
            <person name="Oshima K."/>
            <person name="Morita H."/>
            <person name="Hattori M."/>
        </authorList>
    </citation>
    <scope>NUCLEOTIDE SEQUENCE [LARGE SCALE GENOMIC DNA]</scope>
    <source>
        <strain evidence="1 2">JCM 1255</strain>
    </source>
</reference>
<evidence type="ECO:0000313" key="2">
    <source>
        <dbReference type="Proteomes" id="UP000035063"/>
    </source>
</evidence>
<keyword evidence="2" id="KW-1185">Reference proteome</keyword>
<reference evidence="2" key="2">
    <citation type="journal article" date="2015" name="J. Biotechnol.">
        <title>Complete genome sequence of Bifidobacterium bifidum JCM 1255(T) isolated from feces of a breast-fed infant.</title>
        <authorList>
            <person name="Morita H."/>
            <person name="Toh H."/>
            <person name="Oshima K."/>
            <person name="Nakano A."/>
            <person name="Shindo C."/>
            <person name="Komiya K."/>
            <person name="Arakawa K."/>
            <person name="Suda W."/>
            <person name="Honda K."/>
            <person name="Hattori M."/>
        </authorList>
    </citation>
    <scope>NUCLEOTIDE SEQUENCE [LARGE SCALE GENOMIC DNA]</scope>
    <source>
        <strain evidence="2">JCM 1255</strain>
    </source>
</reference>
<dbReference type="Proteomes" id="UP000035063">
    <property type="component" value="Chromosome"/>
</dbReference>
<protein>
    <submittedName>
        <fullName evidence="1">Uncharacterized protein</fullName>
    </submittedName>
</protein>
<gene>
    <name evidence="1" type="ORF">BBBF_1167</name>
</gene>
<organism evidence="1 2">
    <name type="scientific">Bifidobacterium bifidum ATCC 29521 = JCM 1255 = DSM 20456</name>
    <dbReference type="NCBI Taxonomy" id="500634"/>
    <lineage>
        <taxon>Bacteria</taxon>
        <taxon>Bacillati</taxon>
        <taxon>Actinomycetota</taxon>
        <taxon>Actinomycetes</taxon>
        <taxon>Bifidobacteriales</taxon>
        <taxon>Bifidobacteriaceae</taxon>
        <taxon>Bifidobacterium</taxon>
    </lineage>
</organism>
<accession>A0ABM7ES14</accession>
<sequence length="67" mass="6072">MRGRLADGCAAADPVGLAGGVAEFPAGTVGGVPASPAFAANAAKPSSDAVSDALGGDGTGGCAAMLP</sequence>
<proteinExistence type="predicted"/>